<protein>
    <submittedName>
        <fullName evidence="1">Uncharacterized protein</fullName>
    </submittedName>
</protein>
<dbReference type="AlphaFoldDB" id="A0A917ZN48"/>
<sequence>MIGEGPAQPSEALKYFGEVARHFRVRARLTHQELGEKPHYSAGLVGHVETVEWRSNLPHAHRLPRQSAGRWALGAGSDNCQHPFRGQALVPWTSCGQDIARKGKRRFAPC</sequence>
<gene>
    <name evidence="1" type="ORF">GCM10012280_24930</name>
</gene>
<evidence type="ECO:0000313" key="2">
    <source>
        <dbReference type="Proteomes" id="UP000641932"/>
    </source>
</evidence>
<comment type="caution">
    <text evidence="1">The sequence shown here is derived from an EMBL/GenBank/DDBJ whole genome shotgun (WGS) entry which is preliminary data.</text>
</comment>
<name>A0A917ZN48_9ACTN</name>
<proteinExistence type="predicted"/>
<reference evidence="1" key="1">
    <citation type="journal article" date="2014" name="Int. J. Syst. Evol. Microbiol.">
        <title>Complete genome sequence of Corynebacterium casei LMG S-19264T (=DSM 44701T), isolated from a smear-ripened cheese.</title>
        <authorList>
            <consortium name="US DOE Joint Genome Institute (JGI-PGF)"/>
            <person name="Walter F."/>
            <person name="Albersmeier A."/>
            <person name="Kalinowski J."/>
            <person name="Ruckert C."/>
        </authorList>
    </citation>
    <scope>NUCLEOTIDE SEQUENCE</scope>
    <source>
        <strain evidence="1">CGMCC 4.7201</strain>
    </source>
</reference>
<organism evidence="1 2">
    <name type="scientific">Wenjunlia tyrosinilytica</name>
    <dbReference type="NCBI Taxonomy" id="1544741"/>
    <lineage>
        <taxon>Bacteria</taxon>
        <taxon>Bacillati</taxon>
        <taxon>Actinomycetota</taxon>
        <taxon>Actinomycetes</taxon>
        <taxon>Kitasatosporales</taxon>
        <taxon>Streptomycetaceae</taxon>
        <taxon>Wenjunlia</taxon>
    </lineage>
</organism>
<reference evidence="1" key="2">
    <citation type="submission" date="2020-09" db="EMBL/GenBank/DDBJ databases">
        <authorList>
            <person name="Sun Q."/>
            <person name="Zhou Y."/>
        </authorList>
    </citation>
    <scope>NUCLEOTIDE SEQUENCE</scope>
    <source>
        <strain evidence="1">CGMCC 4.7201</strain>
    </source>
</reference>
<dbReference type="EMBL" id="BMMS01000009">
    <property type="protein sequence ID" value="GGO87137.1"/>
    <property type="molecule type" value="Genomic_DNA"/>
</dbReference>
<keyword evidence="2" id="KW-1185">Reference proteome</keyword>
<evidence type="ECO:0000313" key="1">
    <source>
        <dbReference type="EMBL" id="GGO87137.1"/>
    </source>
</evidence>
<dbReference type="Proteomes" id="UP000641932">
    <property type="component" value="Unassembled WGS sequence"/>
</dbReference>
<accession>A0A917ZN48</accession>